<organism evidence="2 3">
    <name type="scientific">Sphaerulina musiva (strain SO2202)</name>
    <name type="common">Poplar stem canker fungus</name>
    <name type="synonym">Septoria musiva</name>
    <dbReference type="NCBI Taxonomy" id="692275"/>
    <lineage>
        <taxon>Eukaryota</taxon>
        <taxon>Fungi</taxon>
        <taxon>Dikarya</taxon>
        <taxon>Ascomycota</taxon>
        <taxon>Pezizomycotina</taxon>
        <taxon>Dothideomycetes</taxon>
        <taxon>Dothideomycetidae</taxon>
        <taxon>Mycosphaerellales</taxon>
        <taxon>Mycosphaerellaceae</taxon>
        <taxon>Sphaerulina</taxon>
    </lineage>
</organism>
<reference evidence="2 3" key="1">
    <citation type="journal article" date="2012" name="PLoS Pathog.">
        <title>Diverse lifestyles and strategies of plant pathogenesis encoded in the genomes of eighteen Dothideomycetes fungi.</title>
        <authorList>
            <person name="Ohm R.A."/>
            <person name="Feau N."/>
            <person name="Henrissat B."/>
            <person name="Schoch C.L."/>
            <person name="Horwitz B.A."/>
            <person name="Barry K.W."/>
            <person name="Condon B.J."/>
            <person name="Copeland A.C."/>
            <person name="Dhillon B."/>
            <person name="Glaser F."/>
            <person name="Hesse C.N."/>
            <person name="Kosti I."/>
            <person name="LaButti K."/>
            <person name="Lindquist E.A."/>
            <person name="Lucas S."/>
            <person name="Salamov A.A."/>
            <person name="Bradshaw R.E."/>
            <person name="Ciuffetti L."/>
            <person name="Hamelin R.C."/>
            <person name="Kema G.H.J."/>
            <person name="Lawrence C."/>
            <person name="Scott J.A."/>
            <person name="Spatafora J.W."/>
            <person name="Turgeon B.G."/>
            <person name="de Wit P.J.G.M."/>
            <person name="Zhong S."/>
            <person name="Goodwin S.B."/>
            <person name="Grigoriev I.V."/>
        </authorList>
    </citation>
    <scope>NUCLEOTIDE SEQUENCE [LARGE SCALE GENOMIC DNA]</scope>
    <source>
        <strain evidence="2 3">SO2202</strain>
    </source>
</reference>
<dbReference type="OrthoDB" id="10004862at2759"/>
<evidence type="ECO:0000256" key="1">
    <source>
        <dbReference type="ARBA" id="ARBA00023002"/>
    </source>
</evidence>
<dbReference type="GO" id="GO:0016491">
    <property type="term" value="F:oxidoreductase activity"/>
    <property type="evidence" value="ECO:0007669"/>
    <property type="project" value="UniProtKB-KW"/>
</dbReference>
<dbReference type="InterPro" id="IPR025337">
    <property type="entry name" value="Questin_oxidase-like"/>
</dbReference>
<accession>M3D0T6</accession>
<dbReference type="PANTHER" id="PTHR35870">
    <property type="entry name" value="PROTEIN, PUTATIVE (AFU_ORTHOLOGUE AFUA_5G03330)-RELATED"/>
    <property type="match status" value="1"/>
</dbReference>
<dbReference type="EMBL" id="KB456268">
    <property type="protein sequence ID" value="EMF10098.1"/>
    <property type="molecule type" value="Genomic_DNA"/>
</dbReference>
<dbReference type="Proteomes" id="UP000016931">
    <property type="component" value="Unassembled WGS sequence"/>
</dbReference>
<dbReference type="GeneID" id="27899852"/>
<gene>
    <name evidence="2" type="ORF">SEPMUDRAFT_135463</name>
</gene>
<dbReference type="HOGENOM" id="CLU_019145_2_1_1"/>
<dbReference type="AlphaFoldDB" id="M3D0T6"/>
<evidence type="ECO:0008006" key="4">
    <source>
        <dbReference type="Google" id="ProtNLM"/>
    </source>
</evidence>
<dbReference type="PANTHER" id="PTHR35870:SF1">
    <property type="entry name" value="PROTEIN, PUTATIVE (AFU_ORTHOLOGUE AFUA_5G03330)-RELATED"/>
    <property type="match status" value="1"/>
</dbReference>
<dbReference type="OMA" id="KFDFFYI"/>
<keyword evidence="3" id="KW-1185">Reference proteome</keyword>
<evidence type="ECO:0000313" key="3">
    <source>
        <dbReference type="Proteomes" id="UP000016931"/>
    </source>
</evidence>
<dbReference type="Pfam" id="PF14027">
    <property type="entry name" value="Questin_oxidase"/>
    <property type="match status" value="1"/>
</dbReference>
<dbReference type="STRING" id="692275.M3D0T6"/>
<evidence type="ECO:0000313" key="2">
    <source>
        <dbReference type="EMBL" id="EMF10098.1"/>
    </source>
</evidence>
<keyword evidence="1" id="KW-0560">Oxidoreductase</keyword>
<proteinExistence type="predicted"/>
<dbReference type="eggNOG" id="ENOG502QRNN">
    <property type="taxonomic scope" value="Eukaryota"/>
</dbReference>
<dbReference type="RefSeq" id="XP_016758219.1">
    <property type="nucleotide sequence ID" value="XM_016902715.1"/>
</dbReference>
<sequence>MATASIVQLQAVDKPQFYRPPISQSSTDKATELLQDNHERHHIFFNADGFHNHIAHQLLTIWSLGATPEELQRGYDTNKSYQRPARKPESTIVQGLQDPATFMSHLGVEQHYNDFLEFFRQEIDKKGWQHVLKQYVFAGDERAETMLVRMFAGLLHPIIHLGFGLEFQQPAIIAEALAQAACHDDWIGEVLLPAEAAAEKNGNNDKTIVELIHEIHNHKEIREAPRWSDSNKIRDGLLARAAQPLIDIISQIHIPPEAEAEAEEKEKEILTRQTAEMTHAAILLTAGAQRAHKAIKFDFFLMHSVNATIFWPILNRQAWLSPTQKIRLLEWKIRFDLVLYASRKSPEIRRDEIRGYAPKVVQKQNQNQKQKQQEDHQEAGWDDILERACRVDDDGHAAKLVRAVANGEQVCRPFEGQKGSELAGEDWLKLGYMVIDSVEMEVGERWVRNAGFEEAWENVPERGVGGK</sequence>
<name>M3D0T6_SPHMS</name>
<protein>
    <recommendedName>
        <fullName evidence="4">HypA-like protein</fullName>
    </recommendedName>
</protein>